<dbReference type="Proteomes" id="UP000032300">
    <property type="component" value="Chromosome"/>
</dbReference>
<evidence type="ECO:0000313" key="5">
    <source>
        <dbReference type="Proteomes" id="UP000032300"/>
    </source>
</evidence>
<accession>A0A7U5BFC7</accession>
<dbReference type="KEGG" id="sphi:TS85_04180"/>
<comment type="similarity">
    <text evidence="1">Belongs to the sulfotransferase 1 family.</text>
</comment>
<evidence type="ECO:0000256" key="1">
    <source>
        <dbReference type="ARBA" id="ARBA00005771"/>
    </source>
</evidence>
<dbReference type="InterPro" id="IPR027417">
    <property type="entry name" value="P-loop_NTPase"/>
</dbReference>
<sequence length="275" mass="30851">MPPGLVWLASYPKSGNTWMRVLLANLLSGADRPADINNLSEPETLVSRWRFADDMLVDPDMLDRDELDALRPLHCDFVAQDRRQAFFCKTHDRFWRHAGEPTLGTAARRALYIVRDPRDVAVSLSHHASLSIDAAIAQMIDPRAHSAGSLLLPYVVGDWGAHVAGWSLQRVVPTKVVRYEAMHGDTPATLRGIIDFLGGHASDADIRRAVDHSRFEELQRQEARKGFRESRPGQARFFRSGRVGGWRDVLTRAQAGVLERHFAAVMADHGYRIDA</sequence>
<evidence type="ECO:0000256" key="2">
    <source>
        <dbReference type="ARBA" id="ARBA00022679"/>
    </source>
</evidence>
<dbReference type="PANTHER" id="PTHR11783">
    <property type="entry name" value="SULFOTRANSFERASE SULT"/>
    <property type="match status" value="1"/>
</dbReference>
<reference evidence="4 5" key="2">
    <citation type="submission" date="2015-02" db="EMBL/GenBank/DDBJ databases">
        <title>The complete genome of Sphingomonas hengshuiensis sp. WHSC-8 isolated from soil of Hengshui Lake.</title>
        <authorList>
            <person name="Wei S."/>
            <person name="Guo J."/>
            <person name="Su C."/>
            <person name="Wu R."/>
            <person name="Zhang Z."/>
            <person name="Liang K."/>
            <person name="Li H."/>
            <person name="Wang T."/>
            <person name="Liu H."/>
            <person name="Zhang C."/>
            <person name="Li Z."/>
            <person name="Wang Q."/>
            <person name="Meng J."/>
        </authorList>
    </citation>
    <scope>NUCLEOTIDE SEQUENCE [LARGE SCALE GENOMIC DNA]</scope>
    <source>
        <strain evidence="4 5">WHSC-8</strain>
    </source>
</reference>
<dbReference type="InterPro" id="IPR000863">
    <property type="entry name" value="Sulfotransferase_dom"/>
</dbReference>
<dbReference type="Gene3D" id="3.40.50.300">
    <property type="entry name" value="P-loop containing nucleotide triphosphate hydrolases"/>
    <property type="match status" value="1"/>
</dbReference>
<protein>
    <recommendedName>
        <fullName evidence="3">Sulfotransferase domain-containing protein</fullName>
    </recommendedName>
</protein>
<name>A0A7U5BFC7_9SPHN</name>
<evidence type="ECO:0000259" key="3">
    <source>
        <dbReference type="Pfam" id="PF00685"/>
    </source>
</evidence>
<dbReference type="AlphaFoldDB" id="A0A7U5BFC7"/>
<reference evidence="4 5" key="1">
    <citation type="journal article" date="2015" name="Int. J. Syst. Evol. Microbiol.">
        <title>Sphingomonas hengshuiensis sp. nov., isolated from lake wetland.</title>
        <authorList>
            <person name="Wei S."/>
            <person name="Wang T."/>
            <person name="Liu H."/>
            <person name="Zhang C."/>
            <person name="Guo J."/>
            <person name="Wang Q."/>
            <person name="Liang K."/>
            <person name="Zhang Z."/>
        </authorList>
    </citation>
    <scope>NUCLEOTIDE SEQUENCE [LARGE SCALE GENOMIC DNA]</scope>
    <source>
        <strain evidence="4 5">WHSC-8</strain>
    </source>
</reference>
<gene>
    <name evidence="4" type="ORF">TS85_04180</name>
</gene>
<dbReference type="Pfam" id="PF00685">
    <property type="entry name" value="Sulfotransfer_1"/>
    <property type="match status" value="1"/>
</dbReference>
<organism evidence="4 5">
    <name type="scientific">Sphingomonas hengshuiensis</name>
    <dbReference type="NCBI Taxonomy" id="1609977"/>
    <lineage>
        <taxon>Bacteria</taxon>
        <taxon>Pseudomonadati</taxon>
        <taxon>Pseudomonadota</taxon>
        <taxon>Alphaproteobacteria</taxon>
        <taxon>Sphingomonadales</taxon>
        <taxon>Sphingomonadaceae</taxon>
        <taxon>Sphingomonas</taxon>
    </lineage>
</organism>
<dbReference type="GO" id="GO:0008146">
    <property type="term" value="F:sulfotransferase activity"/>
    <property type="evidence" value="ECO:0007669"/>
    <property type="project" value="InterPro"/>
</dbReference>
<keyword evidence="5" id="KW-1185">Reference proteome</keyword>
<dbReference type="EMBL" id="CP010836">
    <property type="protein sequence ID" value="AJP74245.1"/>
    <property type="molecule type" value="Genomic_DNA"/>
</dbReference>
<evidence type="ECO:0000313" key="4">
    <source>
        <dbReference type="EMBL" id="AJP74245.1"/>
    </source>
</evidence>
<feature type="domain" description="Sulfotransferase" evidence="3">
    <location>
        <begin position="6"/>
        <end position="269"/>
    </location>
</feature>
<keyword evidence="2" id="KW-0808">Transferase</keyword>
<proteinExistence type="inferred from homology"/>
<dbReference type="SUPFAM" id="SSF52540">
    <property type="entry name" value="P-loop containing nucleoside triphosphate hydrolases"/>
    <property type="match status" value="1"/>
</dbReference>